<proteinExistence type="predicted"/>
<dbReference type="AlphaFoldDB" id="A0A563U377"/>
<dbReference type="EMBL" id="VOEJ01000008">
    <property type="protein sequence ID" value="TWR25790.1"/>
    <property type="molecule type" value="Genomic_DNA"/>
</dbReference>
<name>A0A563U377_9SPHI</name>
<sequence length="184" mass="21063">MEPVFFEKPAKFREWLQANHTSQTELLVGFYKTGTGRASITWPQSVDEALCFGWIDGVRRSLGPESYTIRFTPRKPGSIWSAVNINKVEALIKSGLMQPAGLAAYAKRTEEKSRIYSFENEAMKFSAPYLKAFKVNKKAWAFFEAQAPWYKKTSIHRVMTAKQEKTKESRLQALIKASEEGRRT</sequence>
<evidence type="ECO:0000313" key="1">
    <source>
        <dbReference type="EMBL" id="TWR25790.1"/>
    </source>
</evidence>
<dbReference type="OrthoDB" id="9796999at2"/>
<keyword evidence="2" id="KW-1185">Reference proteome</keyword>
<dbReference type="Pfam" id="PF13376">
    <property type="entry name" value="OmdA"/>
    <property type="match status" value="1"/>
</dbReference>
<protein>
    <submittedName>
        <fullName evidence="1">Bacteriocin-protection protein</fullName>
    </submittedName>
</protein>
<evidence type="ECO:0000313" key="2">
    <source>
        <dbReference type="Proteomes" id="UP000320042"/>
    </source>
</evidence>
<reference evidence="1 2" key="1">
    <citation type="submission" date="2019-07" db="EMBL/GenBank/DDBJ databases">
        <authorList>
            <person name="Kim J."/>
        </authorList>
    </citation>
    <scope>NUCLEOTIDE SEQUENCE [LARGE SCALE GENOMIC DNA]</scope>
    <source>
        <strain evidence="2">dk17</strain>
    </source>
</reference>
<dbReference type="RefSeq" id="WP_146382948.1">
    <property type="nucleotide sequence ID" value="NZ_VOEJ01000008.1"/>
</dbReference>
<dbReference type="Proteomes" id="UP000320042">
    <property type="component" value="Unassembled WGS sequence"/>
</dbReference>
<gene>
    <name evidence="1" type="ORF">FPZ43_16020</name>
</gene>
<organism evidence="1 2">
    <name type="scientific">Mucilaginibacter pallidiroseus</name>
    <dbReference type="NCBI Taxonomy" id="2599295"/>
    <lineage>
        <taxon>Bacteria</taxon>
        <taxon>Pseudomonadati</taxon>
        <taxon>Bacteroidota</taxon>
        <taxon>Sphingobacteriia</taxon>
        <taxon>Sphingobacteriales</taxon>
        <taxon>Sphingobacteriaceae</taxon>
        <taxon>Mucilaginibacter</taxon>
    </lineage>
</organism>
<accession>A0A563U377</accession>
<comment type="caution">
    <text evidence="1">The sequence shown here is derived from an EMBL/GenBank/DDBJ whole genome shotgun (WGS) entry which is preliminary data.</text>
</comment>